<evidence type="ECO:0000256" key="3">
    <source>
        <dbReference type="SAM" id="Coils"/>
    </source>
</evidence>
<dbReference type="InterPro" id="IPR058624">
    <property type="entry name" value="MdtA-like_HH"/>
</dbReference>
<sequence>MALPIPNGFDQFIISFYKIILQVNIIKKISIFAGLCMCITLASCEEHKEEKHEESTFLVTNPIKKDTTIAKDYVSQIHSIRHIELRALEKGYLKNISVDEGQHVKKGQQLFQIMPNIYQAELNKAKAESKVAEIELANTQLLADGNVVSPNELAMAQANLEKANAEVSLAQTHLGFTSIKAPFNGIINHLEAREGSLLDEGELLTTLSDNSQMWVYFNVPEAEYLDYITSEAKRNNTNVELLMANNKRFNQKGVVETIEGEFDSETGNIAFRATFPNPDGILRHGETGSVLMTVPFKDVILVPQKATFEILDKTYVFVVDNNNIVHQREISIGAELPHLFIVDKGVSETETILLEGIKMVRDQEEIHTKTVDPATVLSNLELYAE</sequence>
<dbReference type="InterPro" id="IPR058626">
    <property type="entry name" value="MdtA-like_b-barrel"/>
</dbReference>
<keyword evidence="3" id="KW-0175">Coiled coil</keyword>
<protein>
    <submittedName>
        <fullName evidence="8">Membrane fusion protein, multidrug efflux system</fullName>
    </submittedName>
</protein>
<keyword evidence="9" id="KW-1185">Reference proteome</keyword>
<feature type="domain" description="Multidrug resistance protein MdtA-like beta-barrel" evidence="6">
    <location>
        <begin position="213"/>
        <end position="293"/>
    </location>
</feature>
<dbReference type="Gene3D" id="2.40.420.20">
    <property type="match status" value="1"/>
</dbReference>
<reference evidence="9" key="1">
    <citation type="submission" date="2016-10" db="EMBL/GenBank/DDBJ databases">
        <authorList>
            <person name="Varghese N."/>
            <person name="Submissions S."/>
        </authorList>
    </citation>
    <scope>NUCLEOTIDE SEQUENCE [LARGE SCALE GENOMIC DNA]</scope>
    <source>
        <strain evidence="9">DSM 15363</strain>
    </source>
</reference>
<dbReference type="Gene3D" id="2.40.30.170">
    <property type="match status" value="1"/>
</dbReference>
<feature type="domain" description="Multidrug resistance protein MdtA-like alpha-helical hairpin" evidence="4">
    <location>
        <begin position="118"/>
        <end position="172"/>
    </location>
</feature>
<name>A0A1G8G9V7_9FLAO</name>
<dbReference type="Pfam" id="PF25876">
    <property type="entry name" value="HH_MFP_RND"/>
    <property type="match status" value="1"/>
</dbReference>
<feature type="coiled-coil region" evidence="3">
    <location>
        <begin position="117"/>
        <end position="173"/>
    </location>
</feature>
<dbReference type="NCBIfam" id="TIGR01730">
    <property type="entry name" value="RND_mfp"/>
    <property type="match status" value="1"/>
</dbReference>
<dbReference type="GO" id="GO:0005886">
    <property type="term" value="C:plasma membrane"/>
    <property type="evidence" value="ECO:0007669"/>
    <property type="project" value="TreeGrafter"/>
</dbReference>
<evidence type="ECO:0000259" key="5">
    <source>
        <dbReference type="Pfam" id="PF25917"/>
    </source>
</evidence>
<dbReference type="Gene3D" id="1.10.287.470">
    <property type="entry name" value="Helix hairpin bin"/>
    <property type="match status" value="1"/>
</dbReference>
<evidence type="ECO:0000256" key="2">
    <source>
        <dbReference type="ARBA" id="ARBA00009477"/>
    </source>
</evidence>
<proteinExistence type="inferred from homology"/>
<dbReference type="InterPro" id="IPR006143">
    <property type="entry name" value="RND_pump_MFP"/>
</dbReference>
<evidence type="ECO:0000259" key="7">
    <source>
        <dbReference type="Pfam" id="PF25967"/>
    </source>
</evidence>
<dbReference type="AlphaFoldDB" id="A0A1G8G9V7"/>
<evidence type="ECO:0000256" key="1">
    <source>
        <dbReference type="ARBA" id="ARBA00004196"/>
    </source>
</evidence>
<dbReference type="GO" id="GO:0046677">
    <property type="term" value="P:response to antibiotic"/>
    <property type="evidence" value="ECO:0007669"/>
    <property type="project" value="TreeGrafter"/>
</dbReference>
<dbReference type="GO" id="GO:0022857">
    <property type="term" value="F:transmembrane transporter activity"/>
    <property type="evidence" value="ECO:0007669"/>
    <property type="project" value="InterPro"/>
</dbReference>
<dbReference type="PANTHER" id="PTHR30158">
    <property type="entry name" value="ACRA/E-RELATED COMPONENT OF DRUG EFFLUX TRANSPORTER"/>
    <property type="match status" value="1"/>
</dbReference>
<dbReference type="InterPro" id="IPR058627">
    <property type="entry name" value="MdtA-like_C"/>
</dbReference>
<dbReference type="Proteomes" id="UP000199492">
    <property type="component" value="Unassembled WGS sequence"/>
</dbReference>
<evidence type="ECO:0000313" key="8">
    <source>
        <dbReference type="EMBL" id="SDH91081.1"/>
    </source>
</evidence>
<evidence type="ECO:0000259" key="6">
    <source>
        <dbReference type="Pfam" id="PF25944"/>
    </source>
</evidence>
<accession>A0A1G8G9V7</accession>
<comment type="similarity">
    <text evidence="2">Belongs to the membrane fusion protein (MFP) (TC 8.A.1) family.</text>
</comment>
<comment type="subcellular location">
    <subcellularLocation>
        <location evidence="1">Cell envelope</location>
    </subcellularLocation>
</comment>
<evidence type="ECO:0000259" key="4">
    <source>
        <dbReference type="Pfam" id="PF25876"/>
    </source>
</evidence>
<dbReference type="Gene3D" id="2.40.50.100">
    <property type="match status" value="1"/>
</dbReference>
<dbReference type="GO" id="GO:0030313">
    <property type="term" value="C:cell envelope"/>
    <property type="evidence" value="ECO:0007669"/>
    <property type="project" value="UniProtKB-SubCell"/>
</dbReference>
<dbReference type="Pfam" id="PF25967">
    <property type="entry name" value="RND-MFP_C"/>
    <property type="match status" value="1"/>
</dbReference>
<dbReference type="Pfam" id="PF25917">
    <property type="entry name" value="BSH_RND"/>
    <property type="match status" value="1"/>
</dbReference>
<feature type="domain" description="Multidrug resistance protein MdtA-like barrel-sandwich hybrid" evidence="5">
    <location>
        <begin position="82"/>
        <end position="202"/>
    </location>
</feature>
<dbReference type="STRING" id="262004.SAMN04489796_105141"/>
<dbReference type="Pfam" id="PF25944">
    <property type="entry name" value="Beta-barrel_RND"/>
    <property type="match status" value="1"/>
</dbReference>
<organism evidence="8 9">
    <name type="scientific">Winogradskyella thalassocola</name>
    <dbReference type="NCBI Taxonomy" id="262004"/>
    <lineage>
        <taxon>Bacteria</taxon>
        <taxon>Pseudomonadati</taxon>
        <taxon>Bacteroidota</taxon>
        <taxon>Flavobacteriia</taxon>
        <taxon>Flavobacteriales</taxon>
        <taxon>Flavobacteriaceae</taxon>
        <taxon>Winogradskyella</taxon>
    </lineage>
</organism>
<dbReference type="PANTHER" id="PTHR30158:SF23">
    <property type="entry name" value="MULTIDRUG RESISTANCE PROTEIN MEXA"/>
    <property type="match status" value="1"/>
</dbReference>
<dbReference type="SUPFAM" id="SSF111369">
    <property type="entry name" value="HlyD-like secretion proteins"/>
    <property type="match status" value="1"/>
</dbReference>
<gene>
    <name evidence="8" type="ORF">SAMN04489796_105141</name>
</gene>
<evidence type="ECO:0000313" key="9">
    <source>
        <dbReference type="Proteomes" id="UP000199492"/>
    </source>
</evidence>
<dbReference type="InterPro" id="IPR058625">
    <property type="entry name" value="MdtA-like_BSH"/>
</dbReference>
<feature type="domain" description="Multidrug resistance protein MdtA-like C-terminal permuted SH3" evidence="7">
    <location>
        <begin position="298"/>
        <end position="358"/>
    </location>
</feature>
<dbReference type="EMBL" id="FNCZ01000005">
    <property type="protein sequence ID" value="SDH91081.1"/>
    <property type="molecule type" value="Genomic_DNA"/>
</dbReference>